<evidence type="ECO:0000256" key="6">
    <source>
        <dbReference type="SAM" id="SignalP"/>
    </source>
</evidence>
<keyword evidence="4" id="KW-0472">Membrane</keyword>
<keyword evidence="5" id="KW-0998">Cell outer membrane</keyword>
<dbReference type="InterPro" id="IPR012944">
    <property type="entry name" value="SusD_RagB_dom"/>
</dbReference>
<organism evidence="9 10">
    <name type="scientific">Filimonas lacunae</name>
    <dbReference type="NCBI Taxonomy" id="477680"/>
    <lineage>
        <taxon>Bacteria</taxon>
        <taxon>Pseudomonadati</taxon>
        <taxon>Bacteroidota</taxon>
        <taxon>Chitinophagia</taxon>
        <taxon>Chitinophagales</taxon>
        <taxon>Chitinophagaceae</taxon>
        <taxon>Filimonas</taxon>
    </lineage>
</organism>
<proteinExistence type="inferred from homology"/>
<dbReference type="OrthoDB" id="9783641at2"/>
<dbReference type="EMBL" id="FTOR01000010">
    <property type="protein sequence ID" value="SIT31132.1"/>
    <property type="molecule type" value="Genomic_DNA"/>
</dbReference>
<keyword evidence="10" id="KW-1185">Reference proteome</keyword>
<dbReference type="InterPro" id="IPR011990">
    <property type="entry name" value="TPR-like_helical_dom_sf"/>
</dbReference>
<dbReference type="Gene3D" id="1.10.3780.10">
    <property type="entry name" value="SusD-like"/>
    <property type="match status" value="1"/>
</dbReference>
<dbReference type="AlphaFoldDB" id="A0A1N7R7L8"/>
<dbReference type="Gene3D" id="1.25.40.10">
    <property type="entry name" value="Tetratricopeptide repeat domain"/>
    <property type="match status" value="1"/>
</dbReference>
<feature type="domain" description="RagB/SusD" evidence="7">
    <location>
        <begin position="317"/>
        <end position="503"/>
    </location>
</feature>
<dbReference type="Gene3D" id="1.25.40.390">
    <property type="match status" value="1"/>
</dbReference>
<reference evidence="10" key="1">
    <citation type="submission" date="2017-01" db="EMBL/GenBank/DDBJ databases">
        <authorList>
            <person name="Varghese N."/>
            <person name="Submissions S."/>
        </authorList>
    </citation>
    <scope>NUCLEOTIDE SEQUENCE [LARGE SCALE GENOMIC DNA]</scope>
    <source>
        <strain evidence="10">DSM 21054</strain>
    </source>
</reference>
<evidence type="ECO:0000313" key="10">
    <source>
        <dbReference type="Proteomes" id="UP000186917"/>
    </source>
</evidence>
<evidence type="ECO:0000259" key="8">
    <source>
        <dbReference type="Pfam" id="PF14322"/>
    </source>
</evidence>
<comment type="similarity">
    <text evidence="2">Belongs to the SusD family.</text>
</comment>
<evidence type="ECO:0000259" key="7">
    <source>
        <dbReference type="Pfam" id="PF07980"/>
    </source>
</evidence>
<evidence type="ECO:0000256" key="2">
    <source>
        <dbReference type="ARBA" id="ARBA00006275"/>
    </source>
</evidence>
<dbReference type="STRING" id="477680.SAMN05421788_11086"/>
<protein>
    <submittedName>
        <fullName evidence="9">Starch-binding associating with outer membrane</fullName>
    </submittedName>
</protein>
<comment type="subcellular location">
    <subcellularLocation>
        <location evidence="1">Cell outer membrane</location>
    </subcellularLocation>
</comment>
<evidence type="ECO:0000256" key="5">
    <source>
        <dbReference type="ARBA" id="ARBA00023237"/>
    </source>
</evidence>
<keyword evidence="3 6" id="KW-0732">Signal</keyword>
<dbReference type="RefSeq" id="WP_076381671.1">
    <property type="nucleotide sequence ID" value="NZ_AP017422.1"/>
</dbReference>
<evidence type="ECO:0000256" key="4">
    <source>
        <dbReference type="ARBA" id="ARBA00023136"/>
    </source>
</evidence>
<dbReference type="SUPFAM" id="SSF48452">
    <property type="entry name" value="TPR-like"/>
    <property type="match status" value="1"/>
</dbReference>
<evidence type="ECO:0000256" key="1">
    <source>
        <dbReference type="ARBA" id="ARBA00004442"/>
    </source>
</evidence>
<dbReference type="InterPro" id="IPR033985">
    <property type="entry name" value="SusD-like_N"/>
</dbReference>
<gene>
    <name evidence="9" type="ORF">SAMN05421788_11086</name>
</gene>
<feature type="domain" description="SusD-like N-terminal" evidence="8">
    <location>
        <begin position="94"/>
        <end position="225"/>
    </location>
</feature>
<dbReference type="Pfam" id="PF07980">
    <property type="entry name" value="SusD_RagB"/>
    <property type="match status" value="1"/>
</dbReference>
<dbReference type="PROSITE" id="PS51257">
    <property type="entry name" value="PROKAR_LIPOPROTEIN"/>
    <property type="match status" value="1"/>
</dbReference>
<name>A0A1N7R7L8_9BACT</name>
<feature type="chain" id="PRO_5013315213" evidence="6">
    <location>
        <begin position="20"/>
        <end position="529"/>
    </location>
</feature>
<evidence type="ECO:0000313" key="9">
    <source>
        <dbReference type="EMBL" id="SIT31132.1"/>
    </source>
</evidence>
<feature type="signal peptide" evidence="6">
    <location>
        <begin position="1"/>
        <end position="19"/>
    </location>
</feature>
<dbReference type="Pfam" id="PF14322">
    <property type="entry name" value="SusD-like_3"/>
    <property type="match status" value="1"/>
</dbReference>
<dbReference type="GO" id="GO:0009279">
    <property type="term" value="C:cell outer membrane"/>
    <property type="evidence" value="ECO:0007669"/>
    <property type="project" value="UniProtKB-SubCell"/>
</dbReference>
<sequence>MRMLTIKKCFLLVALSMSAGISCTKLDEEVYDKLLVTDVKFTAKDVVPIMAPAYSAFRDIFFGWDGVFDASEDVSDLAVTPNRIGIGWGDYYITLHQHTWNSATSDVEAIWSYVYTAISTTNKAIYDLEQIENLTDKQKYINELRALRATYYYILLDYYRNVPIVTDYDLPAGFLPEQSTGQQVYDFIMKELTESVNDLSEINDGTTYGRMTKWAAKMTLAKMYLNSGVFIGVNKWDEALAQVNDIINSEKFQLADNYKDPFLNDNAESVEEILSIPYDEVKAGGSYYPYKTLHPASQATFKMTGAPWGGTGMIPQFINTYDPADKRLGIYLGGPQVDANNKPIIVDGAQLNYTNYMGSVNAAMPTEGYRMVKYEIRKGLNGNQGNDAPFYRYTDALMIKAECLLRKGDADGAAAIVTQIRGRDFNDATKAEVTGAQLAGGSTYQYGTYENGSITRLEGGADIQYGRFLDELAWEFIGEARRRQDLIRFGVFTTKSWLSHTPQDAHVKIFPIPFSARNTNSKLQQNPGY</sequence>
<evidence type="ECO:0000256" key="3">
    <source>
        <dbReference type="ARBA" id="ARBA00022729"/>
    </source>
</evidence>
<dbReference type="Proteomes" id="UP000186917">
    <property type="component" value="Unassembled WGS sequence"/>
</dbReference>
<accession>A0A1N7R7L8</accession>